<dbReference type="GO" id="GO:0045151">
    <property type="term" value="P:acetoin biosynthetic process"/>
    <property type="evidence" value="ECO:0007669"/>
    <property type="project" value="UniProtKB-UniRule"/>
</dbReference>
<dbReference type="InterPro" id="IPR005128">
    <property type="entry name" value="Acetolactate_a_deCO2ase"/>
</dbReference>
<protein>
    <recommendedName>
        <fullName evidence="5 9">Alpha-acetolactate decarboxylase</fullName>
        <ecNumber evidence="4 9">4.1.1.5</ecNumber>
    </recommendedName>
</protein>
<feature type="chain" id="PRO_5021848938" description="Alpha-acetolactate decarboxylase" evidence="10">
    <location>
        <begin position="37"/>
        <end position="274"/>
    </location>
</feature>
<comment type="catalytic activity">
    <reaction evidence="1 9">
        <text>(2S)-2-acetolactate + H(+) = (R)-acetoin + CO2</text>
        <dbReference type="Rhea" id="RHEA:21580"/>
        <dbReference type="ChEBI" id="CHEBI:15378"/>
        <dbReference type="ChEBI" id="CHEBI:15686"/>
        <dbReference type="ChEBI" id="CHEBI:16526"/>
        <dbReference type="ChEBI" id="CHEBI:58476"/>
        <dbReference type="EC" id="4.1.1.5"/>
    </reaction>
</comment>
<dbReference type="AlphaFoldDB" id="A0A556QK88"/>
<dbReference type="GO" id="GO:0047605">
    <property type="term" value="F:acetolactate decarboxylase activity"/>
    <property type="evidence" value="ECO:0007669"/>
    <property type="project" value="UniProtKB-UniRule"/>
</dbReference>
<reference evidence="11 12" key="1">
    <citation type="submission" date="2019-07" db="EMBL/GenBank/DDBJ databases">
        <title>Description of 53C-WASEF.</title>
        <authorList>
            <person name="Pitt A."/>
            <person name="Hahn M.W."/>
        </authorList>
    </citation>
    <scope>NUCLEOTIDE SEQUENCE [LARGE SCALE GENOMIC DNA]</scope>
    <source>
        <strain evidence="11 12">53C-WASEF</strain>
    </source>
</reference>
<evidence type="ECO:0000256" key="2">
    <source>
        <dbReference type="ARBA" id="ARBA00005170"/>
    </source>
</evidence>
<keyword evidence="6 9" id="KW-0210">Decarboxylase</keyword>
<evidence type="ECO:0000256" key="6">
    <source>
        <dbReference type="ARBA" id="ARBA00022793"/>
    </source>
</evidence>
<dbReference type="PANTHER" id="PTHR35524:SF1">
    <property type="entry name" value="ALPHA-ACETOLACTATE DECARBOXYLASE"/>
    <property type="match status" value="1"/>
</dbReference>
<evidence type="ECO:0000313" key="11">
    <source>
        <dbReference type="EMBL" id="TSJ77060.1"/>
    </source>
</evidence>
<dbReference type="PIRSF" id="PIRSF001332">
    <property type="entry name" value="Acetolac_decarb"/>
    <property type="match status" value="1"/>
</dbReference>
<evidence type="ECO:0000256" key="3">
    <source>
        <dbReference type="ARBA" id="ARBA00007106"/>
    </source>
</evidence>
<dbReference type="NCBIfam" id="TIGR01252">
    <property type="entry name" value="acetolac_decarb"/>
    <property type="match status" value="1"/>
</dbReference>
<dbReference type="SUPFAM" id="SSF117856">
    <property type="entry name" value="AF0104/ALDC/Ptd012-like"/>
    <property type="match status" value="1"/>
</dbReference>
<dbReference type="Gene3D" id="3.30.1330.80">
    <property type="entry name" value="Hypothetical protein, similar to alpha- acetolactate decarboxylase, domain 2"/>
    <property type="match status" value="2"/>
</dbReference>
<gene>
    <name evidence="11" type="primary">budA</name>
    <name evidence="11" type="ORF">FPL22_13230</name>
</gene>
<evidence type="ECO:0000256" key="8">
    <source>
        <dbReference type="ARBA" id="ARBA00023239"/>
    </source>
</evidence>
<keyword evidence="10" id="KW-0732">Signal</keyword>
<dbReference type="PANTHER" id="PTHR35524">
    <property type="entry name" value="ALPHA-ACETOLACTATE DECARBOXYLASE"/>
    <property type="match status" value="1"/>
</dbReference>
<evidence type="ECO:0000256" key="1">
    <source>
        <dbReference type="ARBA" id="ARBA00001784"/>
    </source>
</evidence>
<comment type="similarity">
    <text evidence="3 9">Belongs to the alpha-acetolactate decarboxylase family.</text>
</comment>
<dbReference type="OrthoDB" id="8612680at2"/>
<dbReference type="EC" id="4.1.1.5" evidence="4 9"/>
<accession>A0A556QK88</accession>
<dbReference type="UniPathway" id="UPA00626">
    <property type="reaction ID" value="UER00678"/>
</dbReference>
<dbReference type="EMBL" id="VMBG01000002">
    <property type="protein sequence ID" value="TSJ77060.1"/>
    <property type="molecule type" value="Genomic_DNA"/>
</dbReference>
<comment type="pathway">
    <text evidence="2 9">Polyol metabolism; (R,R)-butane-2,3-diol biosynthesis; (R,R)-butane-2,3-diol from pyruvate: step 2/3.</text>
</comment>
<name>A0A556QK88_9BACT</name>
<dbReference type="Pfam" id="PF03306">
    <property type="entry name" value="AAL_decarboxy"/>
    <property type="match status" value="1"/>
</dbReference>
<feature type="signal peptide" evidence="10">
    <location>
        <begin position="1"/>
        <end position="36"/>
    </location>
</feature>
<keyword evidence="7 9" id="KW-0005">Acetoin biosynthesis</keyword>
<organism evidence="11 12">
    <name type="scientific">Rariglobus hedericola</name>
    <dbReference type="NCBI Taxonomy" id="2597822"/>
    <lineage>
        <taxon>Bacteria</taxon>
        <taxon>Pseudomonadati</taxon>
        <taxon>Verrucomicrobiota</taxon>
        <taxon>Opitutia</taxon>
        <taxon>Opitutales</taxon>
        <taxon>Opitutaceae</taxon>
        <taxon>Rariglobus</taxon>
    </lineage>
</organism>
<sequence length="274" mass="29720">MIYCFRKGGLQRACMKKLFMCMAVVALNLPAFTHAAAPGTVTQWSTIDALLKGHFQGSVTLAEVKRHGDFGLGTFEALDGELILLDGKMYRIDGYGKVSEPADTVKTPFVAVAEFKADIKLEVPAGLTLAEVQARVDAVLPSKNVFYAVRVMGKFDEVRTRSVSGQKEPYPTLAEAVKTQSLFTIAKTEGTLVGLWCPTYAKTLNVPGYHFHYLSADRTAGGHVLGLVTGKDVTVQVAVLRQLAVKLPELATFDALDLTGDNSKVLHAVESERK</sequence>
<evidence type="ECO:0000256" key="5">
    <source>
        <dbReference type="ARBA" id="ARBA00020164"/>
    </source>
</evidence>
<evidence type="ECO:0000256" key="7">
    <source>
        <dbReference type="ARBA" id="ARBA00023061"/>
    </source>
</evidence>
<evidence type="ECO:0000313" key="12">
    <source>
        <dbReference type="Proteomes" id="UP000315648"/>
    </source>
</evidence>
<keyword evidence="12" id="KW-1185">Reference proteome</keyword>
<proteinExistence type="inferred from homology"/>
<dbReference type="CDD" id="cd17299">
    <property type="entry name" value="acetolactate_decarboxylase"/>
    <property type="match status" value="1"/>
</dbReference>
<comment type="caution">
    <text evidence="11">The sequence shown here is derived from an EMBL/GenBank/DDBJ whole genome shotgun (WGS) entry which is preliminary data.</text>
</comment>
<evidence type="ECO:0000256" key="10">
    <source>
        <dbReference type="SAM" id="SignalP"/>
    </source>
</evidence>
<evidence type="ECO:0000256" key="9">
    <source>
        <dbReference type="PIRNR" id="PIRNR001332"/>
    </source>
</evidence>
<evidence type="ECO:0000256" key="4">
    <source>
        <dbReference type="ARBA" id="ARBA00013204"/>
    </source>
</evidence>
<keyword evidence="8 9" id="KW-0456">Lyase</keyword>
<dbReference type="Proteomes" id="UP000315648">
    <property type="component" value="Unassembled WGS sequence"/>
</dbReference>